<dbReference type="InterPro" id="IPR043129">
    <property type="entry name" value="ATPase_NBD"/>
</dbReference>
<dbReference type="GO" id="GO:0047761">
    <property type="term" value="F:butyrate kinase activity"/>
    <property type="evidence" value="ECO:0007669"/>
    <property type="project" value="UniProtKB-UniRule"/>
</dbReference>
<dbReference type="PRINTS" id="PR00471">
    <property type="entry name" value="ACETATEKNASE"/>
</dbReference>
<dbReference type="AlphaFoldDB" id="A0A2K3V0H3"/>
<keyword evidence="4 9" id="KW-0808">Transferase</keyword>
<evidence type="ECO:0000256" key="2">
    <source>
        <dbReference type="ARBA" id="ARBA00008748"/>
    </source>
</evidence>
<dbReference type="PROSITE" id="PS01076">
    <property type="entry name" value="ACETATE_KINASE_2"/>
    <property type="match status" value="1"/>
</dbReference>
<evidence type="ECO:0000256" key="8">
    <source>
        <dbReference type="ARBA" id="ARBA00048596"/>
    </source>
</evidence>
<dbReference type="SUPFAM" id="SSF53067">
    <property type="entry name" value="Actin-like ATPase domain"/>
    <property type="match status" value="2"/>
</dbReference>
<organism evidence="12 13">
    <name type="scientific">Deinococcus koreensis</name>
    <dbReference type="NCBI Taxonomy" id="2054903"/>
    <lineage>
        <taxon>Bacteria</taxon>
        <taxon>Thermotogati</taxon>
        <taxon>Deinococcota</taxon>
        <taxon>Deinococci</taxon>
        <taxon>Deinococcales</taxon>
        <taxon>Deinococcaceae</taxon>
        <taxon>Deinococcus</taxon>
    </lineage>
</organism>
<evidence type="ECO:0000256" key="10">
    <source>
        <dbReference type="RuleBase" id="RU003835"/>
    </source>
</evidence>
<dbReference type="HAMAP" id="MF_00542">
    <property type="entry name" value="Butyrate_kinase"/>
    <property type="match status" value="1"/>
</dbReference>
<dbReference type="EC" id="2.7.2.7" evidence="9"/>
<protein>
    <recommendedName>
        <fullName evidence="9">Probable butyrate kinase</fullName>
        <shortName evidence="9">BK</shortName>
        <ecNumber evidence="9">2.7.2.7</ecNumber>
    </recommendedName>
    <alternativeName>
        <fullName evidence="9">Branched-chain carboxylic acid kinase</fullName>
    </alternativeName>
</protein>
<feature type="region of interest" description="Disordered" evidence="11">
    <location>
        <begin position="352"/>
        <end position="382"/>
    </location>
</feature>
<keyword evidence="13" id="KW-1185">Reference proteome</keyword>
<evidence type="ECO:0000256" key="7">
    <source>
        <dbReference type="ARBA" id="ARBA00022840"/>
    </source>
</evidence>
<dbReference type="InterPro" id="IPR000890">
    <property type="entry name" value="Aliphatic_acid_kin_short-chain"/>
</dbReference>
<dbReference type="GO" id="GO:0006083">
    <property type="term" value="P:acetate metabolic process"/>
    <property type="evidence" value="ECO:0007669"/>
    <property type="project" value="TreeGrafter"/>
</dbReference>
<dbReference type="EMBL" id="PPPD01000001">
    <property type="protein sequence ID" value="PNY82288.1"/>
    <property type="molecule type" value="Genomic_DNA"/>
</dbReference>
<evidence type="ECO:0000256" key="1">
    <source>
        <dbReference type="ARBA" id="ARBA00004496"/>
    </source>
</evidence>
<dbReference type="GO" id="GO:0005737">
    <property type="term" value="C:cytoplasm"/>
    <property type="evidence" value="ECO:0007669"/>
    <property type="project" value="UniProtKB-SubCell"/>
</dbReference>
<dbReference type="NCBIfam" id="NF002834">
    <property type="entry name" value="PRK03011.1-5"/>
    <property type="match status" value="1"/>
</dbReference>
<sequence length="382" mass="39275">MIAYVINPGTSGVKLACAVIEPSANPSLPGQLRLSLTRAELPLDTPPGAADVPELARRIGELTADWATPDAIVGRGGLIGQVGAGTYPVTPELAAYAVQGDFAAHPENLGGALALAVAQARGVDAYIVDPQSVDELLPEARETGLRGLRRSAQFHALNARVAARRAAHEVGRRLQDSRVVVAHLGATTSVTAFEQGRAIDTTGTDGGPMGALQSGPLPARMLLALAREHGEARALQLLGSEGGFLSLAGSANLRELEARAVSDPDVQAATAAFVHQVCKAVGAQTGALSARPDAIVLTGGIARWDELVDRIERRLAWIAPVLVIPGELELEALAEGAGRVLLGLEPAREWKSPGAVTLDETAAESPAGSPEGTSPGTPAGGR</sequence>
<dbReference type="Proteomes" id="UP000236379">
    <property type="component" value="Unassembled WGS sequence"/>
</dbReference>
<evidence type="ECO:0000256" key="5">
    <source>
        <dbReference type="ARBA" id="ARBA00022741"/>
    </source>
</evidence>
<dbReference type="PANTHER" id="PTHR21060">
    <property type="entry name" value="ACETATE KINASE"/>
    <property type="match status" value="1"/>
</dbReference>
<dbReference type="PIRSF" id="PIRSF036458">
    <property type="entry name" value="Butyrate_kin"/>
    <property type="match status" value="1"/>
</dbReference>
<accession>A0A2K3V0H3</accession>
<evidence type="ECO:0000313" key="13">
    <source>
        <dbReference type="Proteomes" id="UP000236379"/>
    </source>
</evidence>
<name>A0A2K3V0H3_9DEIO</name>
<dbReference type="Pfam" id="PF00871">
    <property type="entry name" value="Acetate_kinase"/>
    <property type="match status" value="1"/>
</dbReference>
<dbReference type="InterPro" id="IPR023865">
    <property type="entry name" value="Aliphatic_acid_kinase_CS"/>
</dbReference>
<evidence type="ECO:0000256" key="11">
    <source>
        <dbReference type="SAM" id="MobiDB-lite"/>
    </source>
</evidence>
<proteinExistence type="inferred from homology"/>
<dbReference type="Gene3D" id="3.30.420.40">
    <property type="match status" value="2"/>
</dbReference>
<comment type="similarity">
    <text evidence="2 9 10">Belongs to the acetokinase family.</text>
</comment>
<comment type="catalytic activity">
    <reaction evidence="8 9">
        <text>butanoate + ATP = butanoyl phosphate + ADP</text>
        <dbReference type="Rhea" id="RHEA:13585"/>
        <dbReference type="ChEBI" id="CHEBI:17968"/>
        <dbReference type="ChEBI" id="CHEBI:30616"/>
        <dbReference type="ChEBI" id="CHEBI:58079"/>
        <dbReference type="ChEBI" id="CHEBI:456216"/>
        <dbReference type="EC" id="2.7.2.7"/>
    </reaction>
</comment>
<evidence type="ECO:0000313" key="12">
    <source>
        <dbReference type="EMBL" id="PNY82288.1"/>
    </source>
</evidence>
<dbReference type="CDD" id="cd24011">
    <property type="entry name" value="ASKHA_NBD_BK"/>
    <property type="match status" value="1"/>
</dbReference>
<keyword evidence="5 9" id="KW-0547">Nucleotide-binding</keyword>
<evidence type="ECO:0000256" key="9">
    <source>
        <dbReference type="HAMAP-Rule" id="MF_00542"/>
    </source>
</evidence>
<dbReference type="RefSeq" id="WP_103312722.1">
    <property type="nucleotide sequence ID" value="NZ_PPPD01000001.1"/>
</dbReference>
<keyword evidence="6 9" id="KW-0418">Kinase</keyword>
<dbReference type="OrthoDB" id="9771859at2"/>
<dbReference type="GO" id="GO:0008776">
    <property type="term" value="F:acetate kinase activity"/>
    <property type="evidence" value="ECO:0007669"/>
    <property type="project" value="TreeGrafter"/>
</dbReference>
<keyword evidence="3 9" id="KW-0963">Cytoplasm</keyword>
<dbReference type="GO" id="GO:0005524">
    <property type="term" value="F:ATP binding"/>
    <property type="evidence" value="ECO:0007669"/>
    <property type="project" value="UniProtKB-KW"/>
</dbReference>
<evidence type="ECO:0000256" key="3">
    <source>
        <dbReference type="ARBA" id="ARBA00022490"/>
    </source>
</evidence>
<evidence type="ECO:0000256" key="6">
    <source>
        <dbReference type="ARBA" id="ARBA00022777"/>
    </source>
</evidence>
<dbReference type="PANTHER" id="PTHR21060:SF20">
    <property type="entry name" value="BUTYRATE KINASE 1-RELATED"/>
    <property type="match status" value="1"/>
</dbReference>
<evidence type="ECO:0000256" key="4">
    <source>
        <dbReference type="ARBA" id="ARBA00022679"/>
    </source>
</evidence>
<comment type="caution">
    <text evidence="12">The sequence shown here is derived from an EMBL/GenBank/DDBJ whole genome shotgun (WGS) entry which is preliminary data.</text>
</comment>
<reference evidence="12 13" key="1">
    <citation type="submission" date="2018-01" db="EMBL/GenBank/DDBJ databases">
        <title>Deinococcus koreensis sp. nov., a radiation-resistant bacterium isolated from river water.</title>
        <authorList>
            <person name="Choi A."/>
        </authorList>
    </citation>
    <scope>NUCLEOTIDE SEQUENCE [LARGE SCALE GENOMIC DNA]</scope>
    <source>
        <strain evidence="12 13">SJW1-2</strain>
    </source>
</reference>
<dbReference type="InterPro" id="IPR011245">
    <property type="entry name" value="Butyrate_kin"/>
</dbReference>
<comment type="subcellular location">
    <subcellularLocation>
        <location evidence="1 9">Cytoplasm</location>
    </subcellularLocation>
</comment>
<gene>
    <name evidence="9" type="primary">buk</name>
    <name evidence="12" type="ORF">CVO96_13780</name>
</gene>
<keyword evidence="7 9" id="KW-0067">ATP-binding</keyword>